<evidence type="ECO:0000256" key="1">
    <source>
        <dbReference type="SAM" id="Phobius"/>
    </source>
</evidence>
<sequence length="150" mass="16484">MLTSSHPALRLGLGPALRSFRCVGRRRTVRRLGCLTHPTAFLTPGAASFPGLTVPTLLITAILHFFVRVLFAEVLPVKVVFSLPVTLPLLIVTATIHFIVRVLFAAAFPDIIVDPSHVNITALRHRILSRLPAPLPFFKSQFEFLLQATG</sequence>
<keyword evidence="1" id="KW-1133">Transmembrane helix</keyword>
<keyword evidence="1" id="KW-0812">Transmembrane</keyword>
<dbReference type="AlphaFoldDB" id="A0A395I226"/>
<keyword evidence="1" id="KW-0472">Membrane</keyword>
<evidence type="ECO:0000313" key="3">
    <source>
        <dbReference type="Proteomes" id="UP000248961"/>
    </source>
</evidence>
<feature type="transmembrane region" description="Helical" evidence="1">
    <location>
        <begin position="79"/>
        <end position="100"/>
    </location>
</feature>
<name>A0A395I226_ASPHC</name>
<dbReference type="GeneID" id="37195101"/>
<accession>A0A395I226</accession>
<dbReference type="RefSeq" id="XP_025552893.1">
    <property type="nucleotide sequence ID" value="XM_025690812.1"/>
</dbReference>
<evidence type="ECO:0000313" key="2">
    <source>
        <dbReference type="EMBL" id="RAL13739.1"/>
    </source>
</evidence>
<dbReference type="Proteomes" id="UP000248961">
    <property type="component" value="Unassembled WGS sequence"/>
</dbReference>
<protein>
    <submittedName>
        <fullName evidence="2">Uncharacterized protein</fullName>
    </submittedName>
</protein>
<proteinExistence type="predicted"/>
<keyword evidence="3" id="KW-1185">Reference proteome</keyword>
<organism evidence="2 3">
    <name type="scientific">Aspergillus homomorphus (strain CBS 101889)</name>
    <dbReference type="NCBI Taxonomy" id="1450537"/>
    <lineage>
        <taxon>Eukaryota</taxon>
        <taxon>Fungi</taxon>
        <taxon>Dikarya</taxon>
        <taxon>Ascomycota</taxon>
        <taxon>Pezizomycotina</taxon>
        <taxon>Eurotiomycetes</taxon>
        <taxon>Eurotiomycetidae</taxon>
        <taxon>Eurotiales</taxon>
        <taxon>Aspergillaceae</taxon>
        <taxon>Aspergillus</taxon>
        <taxon>Aspergillus subgen. Circumdati</taxon>
    </lineage>
</organism>
<dbReference type="VEuPathDB" id="FungiDB:BO97DRAFT_24370"/>
<feature type="transmembrane region" description="Helical" evidence="1">
    <location>
        <begin position="47"/>
        <end position="67"/>
    </location>
</feature>
<dbReference type="EMBL" id="KZ824277">
    <property type="protein sequence ID" value="RAL13739.1"/>
    <property type="molecule type" value="Genomic_DNA"/>
</dbReference>
<reference evidence="2 3" key="1">
    <citation type="submission" date="2018-02" db="EMBL/GenBank/DDBJ databases">
        <title>The genomes of Aspergillus section Nigri reveals drivers in fungal speciation.</title>
        <authorList>
            <consortium name="DOE Joint Genome Institute"/>
            <person name="Vesth T.C."/>
            <person name="Nybo J."/>
            <person name="Theobald S."/>
            <person name="Brandl J."/>
            <person name="Frisvad J.C."/>
            <person name="Nielsen K.F."/>
            <person name="Lyhne E.K."/>
            <person name="Kogle M.E."/>
            <person name="Kuo A."/>
            <person name="Riley R."/>
            <person name="Clum A."/>
            <person name="Nolan M."/>
            <person name="Lipzen A."/>
            <person name="Salamov A."/>
            <person name="Henrissat B."/>
            <person name="Wiebenga A."/>
            <person name="De vries R.P."/>
            <person name="Grigoriev I.V."/>
            <person name="Mortensen U.H."/>
            <person name="Andersen M.R."/>
            <person name="Baker S.E."/>
        </authorList>
    </citation>
    <scope>NUCLEOTIDE SEQUENCE [LARGE SCALE GENOMIC DNA]</scope>
    <source>
        <strain evidence="2 3">CBS 101889</strain>
    </source>
</reference>
<gene>
    <name evidence="2" type="ORF">BO97DRAFT_24370</name>
</gene>